<comment type="caution">
    <text evidence="1">The sequence shown here is derived from an EMBL/GenBank/DDBJ whole genome shotgun (WGS) entry which is preliminary data.</text>
</comment>
<proteinExistence type="predicted"/>
<gene>
    <name evidence="1" type="ORF">S01H1_66759</name>
</gene>
<name>X0WQB1_9ZZZZ</name>
<sequence length="110" mass="12431">MTKIIKIVIIILIVLIIIGCKGKKSSKPVTREDLYTGTDGLVFNFLKNAPPDQVYASTETERSQFNVVIDLENKGAFNIEEGYLTLILEDDYMSIDDWDTTEEISYAGYN</sequence>
<accession>X0WQB1</accession>
<dbReference type="PROSITE" id="PS51257">
    <property type="entry name" value="PROKAR_LIPOPROTEIN"/>
    <property type="match status" value="1"/>
</dbReference>
<dbReference type="AlphaFoldDB" id="X0WQB1"/>
<protein>
    <submittedName>
        <fullName evidence="1">Uncharacterized protein</fullName>
    </submittedName>
</protein>
<organism evidence="1">
    <name type="scientific">marine sediment metagenome</name>
    <dbReference type="NCBI Taxonomy" id="412755"/>
    <lineage>
        <taxon>unclassified sequences</taxon>
        <taxon>metagenomes</taxon>
        <taxon>ecological metagenomes</taxon>
    </lineage>
</organism>
<reference evidence="1" key="1">
    <citation type="journal article" date="2014" name="Front. Microbiol.">
        <title>High frequency of phylogenetically diverse reductive dehalogenase-homologous genes in deep subseafloor sedimentary metagenomes.</title>
        <authorList>
            <person name="Kawai M."/>
            <person name="Futagami T."/>
            <person name="Toyoda A."/>
            <person name="Takaki Y."/>
            <person name="Nishi S."/>
            <person name="Hori S."/>
            <person name="Arai W."/>
            <person name="Tsubouchi T."/>
            <person name="Morono Y."/>
            <person name="Uchiyama I."/>
            <person name="Ito T."/>
            <person name="Fujiyama A."/>
            <person name="Inagaki F."/>
            <person name="Takami H."/>
        </authorList>
    </citation>
    <scope>NUCLEOTIDE SEQUENCE</scope>
    <source>
        <strain evidence="1">Expedition CK06-06</strain>
    </source>
</reference>
<feature type="non-terminal residue" evidence="1">
    <location>
        <position position="110"/>
    </location>
</feature>
<evidence type="ECO:0000313" key="1">
    <source>
        <dbReference type="EMBL" id="GAG33164.1"/>
    </source>
</evidence>
<dbReference type="EMBL" id="BARS01044158">
    <property type="protein sequence ID" value="GAG33164.1"/>
    <property type="molecule type" value="Genomic_DNA"/>
</dbReference>